<accession>A0A2S9JAT2</accession>
<keyword evidence="2" id="KW-1185">Reference proteome</keyword>
<reference evidence="1 2" key="1">
    <citation type="submission" date="2018-02" db="EMBL/GenBank/DDBJ databases">
        <title>The draft genome of Phyllobacterium myrsinacearum DSM5892.</title>
        <authorList>
            <person name="Li L."/>
            <person name="Liu L."/>
            <person name="Zhang X."/>
            <person name="Wang T."/>
        </authorList>
    </citation>
    <scope>NUCLEOTIDE SEQUENCE [LARGE SCALE GENOMIC DNA]</scope>
    <source>
        <strain evidence="1 2">DSM 5892</strain>
    </source>
</reference>
<dbReference type="EMBL" id="PVBT01000009">
    <property type="protein sequence ID" value="PRD49898.1"/>
    <property type="molecule type" value="Genomic_DNA"/>
</dbReference>
<evidence type="ECO:0000313" key="2">
    <source>
        <dbReference type="Proteomes" id="UP000238563"/>
    </source>
</evidence>
<gene>
    <name evidence="1" type="ORF">C5750_24030</name>
</gene>
<sequence length="262" mass="27854">MAVALAGAGAYLITRPAGDDAGDLEGVADALGRRQGLIIGFGNPKSFFAPPYIEADAAVEGVVFDPVDRDMVAASLKGIARAFNAYPEGCLGRIIKAIFIAGKITIDGAEVGGTYGQDWIFVAAPRNTSAETRELAAELGVHHETSSFIWWRNSALQAAFIAQEPADWTFQTSAMNQVASGHAADPPVETGFLSAYGATTSENDFNTYAEIIFSNPSRMRDLAARVPLIAKKLNLVLNAYTQVDARLADSFSKMGLSTSTNR</sequence>
<comment type="caution">
    <text evidence="1">The sequence shown here is derived from an EMBL/GenBank/DDBJ whole genome shotgun (WGS) entry which is preliminary data.</text>
</comment>
<proteinExistence type="predicted"/>
<organism evidence="1 2">
    <name type="scientific">Phyllobacterium myrsinacearum</name>
    <dbReference type="NCBI Taxonomy" id="28101"/>
    <lineage>
        <taxon>Bacteria</taxon>
        <taxon>Pseudomonadati</taxon>
        <taxon>Pseudomonadota</taxon>
        <taxon>Alphaproteobacteria</taxon>
        <taxon>Hyphomicrobiales</taxon>
        <taxon>Phyllobacteriaceae</taxon>
        <taxon>Phyllobacterium</taxon>
    </lineage>
</organism>
<name>A0A2S9JAT2_9HYPH</name>
<dbReference type="Proteomes" id="UP000238563">
    <property type="component" value="Unassembled WGS sequence"/>
</dbReference>
<protein>
    <submittedName>
        <fullName evidence="1">Uncharacterized protein</fullName>
    </submittedName>
</protein>
<evidence type="ECO:0000313" key="1">
    <source>
        <dbReference type="EMBL" id="PRD49898.1"/>
    </source>
</evidence>
<dbReference type="AlphaFoldDB" id="A0A2S9JAT2"/>